<dbReference type="Gene3D" id="3.90.180.10">
    <property type="entry name" value="Medium-chain alcohol dehydrogenases, catalytic domain"/>
    <property type="match status" value="1"/>
</dbReference>
<reference evidence="5" key="1">
    <citation type="journal article" date="2019" name="Int. J. Syst. Evol. Microbiol.">
        <title>The Global Catalogue of Microorganisms (GCM) 10K type strain sequencing project: providing services to taxonomists for standard genome sequencing and annotation.</title>
        <authorList>
            <consortium name="The Broad Institute Genomics Platform"/>
            <consortium name="The Broad Institute Genome Sequencing Center for Infectious Disease"/>
            <person name="Wu L."/>
            <person name="Ma J."/>
        </authorList>
    </citation>
    <scope>NUCLEOTIDE SEQUENCE [LARGE SCALE GENOMIC DNA]</scope>
    <source>
        <strain evidence="5">JCM 16540</strain>
    </source>
</reference>
<dbReference type="PANTHER" id="PTHR44154:SF1">
    <property type="entry name" value="QUINONE OXIDOREDUCTASE"/>
    <property type="match status" value="1"/>
</dbReference>
<dbReference type="InterPro" id="IPR020843">
    <property type="entry name" value="ER"/>
</dbReference>
<organism evidence="4 5">
    <name type="scientific">Microlunatus spumicola</name>
    <dbReference type="NCBI Taxonomy" id="81499"/>
    <lineage>
        <taxon>Bacteria</taxon>
        <taxon>Bacillati</taxon>
        <taxon>Actinomycetota</taxon>
        <taxon>Actinomycetes</taxon>
        <taxon>Propionibacteriales</taxon>
        <taxon>Propionibacteriaceae</taxon>
        <taxon>Microlunatus</taxon>
    </lineage>
</organism>
<dbReference type="EMBL" id="BAAAYR010000002">
    <property type="protein sequence ID" value="GAA3563007.1"/>
    <property type="molecule type" value="Genomic_DNA"/>
</dbReference>
<evidence type="ECO:0000259" key="3">
    <source>
        <dbReference type="SMART" id="SM00829"/>
    </source>
</evidence>
<dbReference type="InterPro" id="IPR036291">
    <property type="entry name" value="NAD(P)-bd_dom_sf"/>
</dbReference>
<gene>
    <name evidence="4" type="ORF">GCM10022197_18180</name>
</gene>
<dbReference type="PANTHER" id="PTHR44154">
    <property type="entry name" value="QUINONE OXIDOREDUCTASE"/>
    <property type="match status" value="1"/>
</dbReference>
<feature type="domain" description="Enoyl reductase (ER)" evidence="3">
    <location>
        <begin position="37"/>
        <end position="325"/>
    </location>
</feature>
<dbReference type="Proteomes" id="UP001500767">
    <property type="component" value="Unassembled WGS sequence"/>
</dbReference>
<dbReference type="InterPro" id="IPR011032">
    <property type="entry name" value="GroES-like_sf"/>
</dbReference>
<feature type="compositionally biased region" description="Basic and acidic residues" evidence="2">
    <location>
        <begin position="1"/>
        <end position="17"/>
    </location>
</feature>
<evidence type="ECO:0000313" key="4">
    <source>
        <dbReference type="EMBL" id="GAA3563007.1"/>
    </source>
</evidence>
<accession>A0ABP6XAF8</accession>
<dbReference type="SUPFAM" id="SSF50129">
    <property type="entry name" value="GroES-like"/>
    <property type="match status" value="1"/>
</dbReference>
<dbReference type="InterPro" id="IPR013154">
    <property type="entry name" value="ADH-like_N"/>
</dbReference>
<comment type="caution">
    <text evidence="4">The sequence shown here is derived from an EMBL/GenBank/DDBJ whole genome shotgun (WGS) entry which is preliminary data.</text>
</comment>
<dbReference type="InterPro" id="IPR051603">
    <property type="entry name" value="Zinc-ADH_QOR/CCCR"/>
</dbReference>
<evidence type="ECO:0000256" key="1">
    <source>
        <dbReference type="ARBA" id="ARBA00022857"/>
    </source>
</evidence>
<keyword evidence="5" id="KW-1185">Reference proteome</keyword>
<evidence type="ECO:0000256" key="2">
    <source>
        <dbReference type="SAM" id="MobiDB-lite"/>
    </source>
</evidence>
<name>A0ABP6XAF8_9ACTN</name>
<dbReference type="Gene3D" id="3.40.50.720">
    <property type="entry name" value="NAD(P)-binding Rossmann-like Domain"/>
    <property type="match status" value="1"/>
</dbReference>
<proteinExistence type="predicted"/>
<dbReference type="Pfam" id="PF08240">
    <property type="entry name" value="ADH_N"/>
    <property type="match status" value="1"/>
</dbReference>
<keyword evidence="1" id="KW-0521">NADP</keyword>
<dbReference type="SUPFAM" id="SSF51735">
    <property type="entry name" value="NAD(P)-binding Rossmann-fold domains"/>
    <property type="match status" value="1"/>
</dbReference>
<dbReference type="Pfam" id="PF13602">
    <property type="entry name" value="ADH_zinc_N_2"/>
    <property type="match status" value="1"/>
</dbReference>
<sequence length="327" mass="32515">MPPVCSREENPDARPHPLPDAADGRSLMRAAVLTAFGGPDMLGWADVDDPEPGPGEIRIQVRGAGVGPTDLHLRSGQLAGVFGITPPVVLGFEAAGTVDALGAGTTGVAVGDDVAVLLPALGGYAERAVASVWVRKPASVAWDAAAALPASAEAAVGVLRQLGARDGEHLVVLGAGGSVGLIAVQLALAAGLRVSAVAGDHDQELLTSLGATFVAKGASLEASLSSAGRVDAVLDAAGAGGLDAAVRLAGGPERVVTLVDPTAAALGVRLSQPGPDRAPDALDVTMPMLASGALRLKPRTTVPLAEASRAHALLESSGQHPKIVLTA</sequence>
<evidence type="ECO:0000313" key="5">
    <source>
        <dbReference type="Proteomes" id="UP001500767"/>
    </source>
</evidence>
<dbReference type="SMART" id="SM00829">
    <property type="entry name" value="PKS_ER"/>
    <property type="match status" value="1"/>
</dbReference>
<feature type="region of interest" description="Disordered" evidence="2">
    <location>
        <begin position="1"/>
        <end position="23"/>
    </location>
</feature>
<protein>
    <submittedName>
        <fullName evidence="4">NADP-dependent oxidoreductase</fullName>
    </submittedName>
</protein>